<name>A0ABU9KU72_9EURY</name>
<reference evidence="3 4" key="1">
    <citation type="submission" date="2024-04" db="EMBL/GenBank/DDBJ databases">
        <title>Methanococcoides sp. LMO-2.</title>
        <authorList>
            <person name="Liang L."/>
        </authorList>
    </citation>
    <scope>NUCLEOTIDE SEQUENCE [LARGE SCALE GENOMIC DNA]</scope>
    <source>
        <strain evidence="3 4">LMO-2</strain>
    </source>
</reference>
<dbReference type="Pfam" id="PF00535">
    <property type="entry name" value="Glycos_transf_2"/>
    <property type="match status" value="2"/>
</dbReference>
<dbReference type="PANTHER" id="PTHR48090">
    <property type="entry name" value="UNDECAPRENYL-PHOSPHATE 4-DEOXY-4-FORMAMIDO-L-ARABINOSE TRANSFERASE-RELATED"/>
    <property type="match status" value="1"/>
</dbReference>
<keyword evidence="1" id="KW-0812">Transmembrane</keyword>
<dbReference type="PANTHER" id="PTHR48090:SF7">
    <property type="entry name" value="RFBJ PROTEIN"/>
    <property type="match status" value="1"/>
</dbReference>
<evidence type="ECO:0000259" key="2">
    <source>
        <dbReference type="Pfam" id="PF00535"/>
    </source>
</evidence>
<dbReference type="InterPro" id="IPR029044">
    <property type="entry name" value="Nucleotide-diphossugar_trans"/>
</dbReference>
<evidence type="ECO:0000256" key="1">
    <source>
        <dbReference type="SAM" id="Phobius"/>
    </source>
</evidence>
<keyword evidence="1" id="KW-1133">Transmembrane helix</keyword>
<feature type="domain" description="Glycosyltransferase 2-like" evidence="2">
    <location>
        <begin position="200"/>
        <end position="363"/>
    </location>
</feature>
<comment type="caution">
    <text evidence="3">The sequence shown here is derived from an EMBL/GenBank/DDBJ whole genome shotgun (WGS) entry which is preliminary data.</text>
</comment>
<feature type="transmembrane region" description="Helical" evidence="1">
    <location>
        <begin position="438"/>
        <end position="461"/>
    </location>
</feature>
<proteinExistence type="predicted"/>
<feature type="transmembrane region" description="Helical" evidence="1">
    <location>
        <begin position="473"/>
        <end position="494"/>
    </location>
</feature>
<dbReference type="InterPro" id="IPR050256">
    <property type="entry name" value="Glycosyltransferase_2"/>
</dbReference>
<feature type="domain" description="Glycosyltransferase 2-like" evidence="2">
    <location>
        <begin position="6"/>
        <end position="125"/>
    </location>
</feature>
<dbReference type="CDD" id="cd04179">
    <property type="entry name" value="DPM_DPG-synthase_like"/>
    <property type="match status" value="2"/>
</dbReference>
<dbReference type="Proteomes" id="UP001396646">
    <property type="component" value="Unassembled WGS sequence"/>
</dbReference>
<dbReference type="Gene3D" id="3.90.550.10">
    <property type="entry name" value="Spore Coat Polysaccharide Biosynthesis Protein SpsA, Chain A"/>
    <property type="match status" value="2"/>
</dbReference>
<evidence type="ECO:0000313" key="3">
    <source>
        <dbReference type="EMBL" id="MEL4305940.1"/>
    </source>
</evidence>
<gene>
    <name evidence="3" type="ORF">WOA13_08925</name>
</gene>
<dbReference type="EMBL" id="JBCAUS010000006">
    <property type="protein sequence ID" value="MEL4305940.1"/>
    <property type="molecule type" value="Genomic_DNA"/>
</dbReference>
<dbReference type="RefSeq" id="WP_342127553.1">
    <property type="nucleotide sequence ID" value="NZ_JBCAUS010000006.1"/>
</dbReference>
<dbReference type="InterPro" id="IPR001173">
    <property type="entry name" value="Glyco_trans_2-like"/>
</dbReference>
<keyword evidence="4" id="KW-1185">Reference proteome</keyword>
<accession>A0ABU9KU72</accession>
<organism evidence="3 4">
    <name type="scientific">Methanococcoides cohabitans</name>
    <dbReference type="NCBI Taxonomy" id="3136559"/>
    <lineage>
        <taxon>Archaea</taxon>
        <taxon>Methanobacteriati</taxon>
        <taxon>Methanobacteriota</taxon>
        <taxon>Stenosarchaea group</taxon>
        <taxon>Methanomicrobia</taxon>
        <taxon>Methanosarcinales</taxon>
        <taxon>Methanosarcinaceae</taxon>
        <taxon>Methanococcoides</taxon>
    </lineage>
</organism>
<dbReference type="SUPFAM" id="SSF53448">
    <property type="entry name" value="Nucleotide-diphospho-sugar transferases"/>
    <property type="match status" value="2"/>
</dbReference>
<evidence type="ECO:0000313" key="4">
    <source>
        <dbReference type="Proteomes" id="UP001396646"/>
    </source>
</evidence>
<protein>
    <submittedName>
        <fullName evidence="3">Glycosyltransferase family 2 protein</fullName>
    </submittedName>
</protein>
<sequence>MNVVAVIPAYNEEVNIKHIIKRTKLYVDQIILVDDGSSDATAYIARNMGVKVIQHGDNLGKAAALQTAFEEARKINPSVLVTLYANGFHNPDDIPAVLDPVLSGDADVVNGAYVTSSVTGFGTTFEDFGSRGKGQFFMSSGFRAYSSKTLEIFRFTKGDNMIELELIDDAINAGFRVREVPIKIIDPIKRELLASKRIGVVVPAYNEEKLIKATIDGIPHYVDRIYVINDASTDNTAKILDALDDSRLFVITHEANKGVGAAIVNGYKQALKEEMDVVAVMGGDNQMNPAQLPKLLMPIIEGKGDYTKGNRLFSTEYRGGMSGFRLLGNSMLTFITKIASGYWHVMDPQNGYTAISKEALGEIGLDEIYTYYGYCNHILVRLNAFGFRTLDVVMPAKYGEEKSTIKYGPYISKVSMMLFRKFLWRLKMKYMILNFHPLVLFYILGMAFIPVGVLFGLSMIIATLMQWPVSSNLLVLDALILISGTQFLLFAMLFDMQESDKDLRGSGSRSVEGEIE</sequence>
<keyword evidence="1" id="KW-0472">Membrane</keyword>